<dbReference type="PANTHER" id="PTHR44154">
    <property type="entry name" value="QUINONE OXIDOREDUCTASE"/>
    <property type="match status" value="1"/>
</dbReference>
<organism evidence="3 4">
    <name type="scientific">Paenibacillus oryzae</name>
    <dbReference type="NCBI Taxonomy" id="1844972"/>
    <lineage>
        <taxon>Bacteria</taxon>
        <taxon>Bacillati</taxon>
        <taxon>Bacillota</taxon>
        <taxon>Bacilli</taxon>
        <taxon>Bacillales</taxon>
        <taxon>Paenibacillaceae</taxon>
        <taxon>Paenibacillus</taxon>
    </lineage>
</organism>
<dbReference type="InterPro" id="IPR036291">
    <property type="entry name" value="NAD(P)-bd_dom_sf"/>
</dbReference>
<sequence>MKAIAQSGPGKPEELVMTELDKPVAGSGEMVVRIHAASLNPVDYKMMTAGHPSWSYPHVPGVDASGTVEEIGEGVTEWRKGDRVVFHASVFAGGVCAEYAVTTAHTVSRIPENISFEAAAAFPCAGLTAYQALVRCMHIQPGQSVFIHGGAGGVGGYAIQLARVLGAGLIMTSCSSHNFDYVNKLGADLAFDYNNEDVHARMIEAAGGEGPDLILNTVNRVISQKDLGALSFGGQLACIAGAPEIVADFHPSTKSFTLHKLMLGGAHLSGSIKAQKELAAMGNEFLGLMAKGLIDPMIEETIGLAEVPQALKRLSERHVRGKIVVKVL</sequence>
<feature type="domain" description="Enoyl reductase (ER)" evidence="2">
    <location>
        <begin position="10"/>
        <end position="325"/>
    </location>
</feature>
<proteinExistence type="predicted"/>
<name>A0A1A5YMV9_9BACL</name>
<dbReference type="Proteomes" id="UP000092024">
    <property type="component" value="Unassembled WGS sequence"/>
</dbReference>
<evidence type="ECO:0000313" key="4">
    <source>
        <dbReference type="Proteomes" id="UP000092024"/>
    </source>
</evidence>
<dbReference type="InterPro" id="IPR013154">
    <property type="entry name" value="ADH-like_N"/>
</dbReference>
<protein>
    <submittedName>
        <fullName evidence="3">Zinc-binding alcohol dehydrogenase</fullName>
    </submittedName>
</protein>
<dbReference type="AlphaFoldDB" id="A0A1A5YMV9"/>
<dbReference type="STRING" id="1844972.A7K91_21665"/>
<dbReference type="GO" id="GO:0016491">
    <property type="term" value="F:oxidoreductase activity"/>
    <property type="evidence" value="ECO:0007669"/>
    <property type="project" value="InterPro"/>
</dbReference>
<dbReference type="Pfam" id="PF00107">
    <property type="entry name" value="ADH_zinc_N"/>
    <property type="match status" value="1"/>
</dbReference>
<gene>
    <name evidence="3" type="ORF">A7K91_21665</name>
</gene>
<dbReference type="RefSeq" id="WP_068680902.1">
    <property type="nucleotide sequence ID" value="NZ_LYPA01000042.1"/>
</dbReference>
<accession>A0A1A5YMV9</accession>
<dbReference type="SUPFAM" id="SSF50129">
    <property type="entry name" value="GroES-like"/>
    <property type="match status" value="1"/>
</dbReference>
<dbReference type="Gene3D" id="3.40.50.720">
    <property type="entry name" value="NAD(P)-binding Rossmann-like Domain"/>
    <property type="match status" value="1"/>
</dbReference>
<dbReference type="CDD" id="cd08271">
    <property type="entry name" value="MDR5"/>
    <property type="match status" value="1"/>
</dbReference>
<dbReference type="InterPro" id="IPR013149">
    <property type="entry name" value="ADH-like_C"/>
</dbReference>
<dbReference type="Gene3D" id="3.90.180.10">
    <property type="entry name" value="Medium-chain alcohol dehydrogenases, catalytic domain"/>
    <property type="match status" value="1"/>
</dbReference>
<dbReference type="SMART" id="SM00829">
    <property type="entry name" value="PKS_ER"/>
    <property type="match status" value="1"/>
</dbReference>
<dbReference type="OrthoDB" id="9792162at2"/>
<evidence type="ECO:0000256" key="1">
    <source>
        <dbReference type="ARBA" id="ARBA00022857"/>
    </source>
</evidence>
<evidence type="ECO:0000313" key="3">
    <source>
        <dbReference type="EMBL" id="OBR66939.1"/>
    </source>
</evidence>
<dbReference type="EMBL" id="LYPA01000042">
    <property type="protein sequence ID" value="OBR66939.1"/>
    <property type="molecule type" value="Genomic_DNA"/>
</dbReference>
<dbReference type="SUPFAM" id="SSF51735">
    <property type="entry name" value="NAD(P)-binding Rossmann-fold domains"/>
    <property type="match status" value="1"/>
</dbReference>
<reference evidence="3 4" key="1">
    <citation type="submission" date="2016-05" db="EMBL/GenBank/DDBJ databases">
        <title>Paenibacillus oryzae. sp. nov., isolated from the rice root.</title>
        <authorList>
            <person name="Zhang J."/>
            <person name="Zhang X."/>
        </authorList>
    </citation>
    <scope>NUCLEOTIDE SEQUENCE [LARGE SCALE GENOMIC DNA]</scope>
    <source>
        <strain evidence="3 4">1DrF-4</strain>
    </source>
</reference>
<dbReference type="PANTHER" id="PTHR44154:SF1">
    <property type="entry name" value="QUINONE OXIDOREDUCTASE"/>
    <property type="match status" value="1"/>
</dbReference>
<keyword evidence="4" id="KW-1185">Reference proteome</keyword>
<dbReference type="Pfam" id="PF08240">
    <property type="entry name" value="ADH_N"/>
    <property type="match status" value="1"/>
</dbReference>
<keyword evidence="1" id="KW-0521">NADP</keyword>
<evidence type="ECO:0000259" key="2">
    <source>
        <dbReference type="SMART" id="SM00829"/>
    </source>
</evidence>
<comment type="caution">
    <text evidence="3">The sequence shown here is derived from an EMBL/GenBank/DDBJ whole genome shotgun (WGS) entry which is preliminary data.</text>
</comment>
<dbReference type="InterPro" id="IPR020843">
    <property type="entry name" value="ER"/>
</dbReference>
<dbReference type="InterPro" id="IPR011032">
    <property type="entry name" value="GroES-like_sf"/>
</dbReference>
<dbReference type="InterPro" id="IPR051603">
    <property type="entry name" value="Zinc-ADH_QOR/CCCR"/>
</dbReference>